<protein>
    <submittedName>
        <fullName evidence="1">Phage gp6-like head-tail connector protein</fullName>
    </submittedName>
</protein>
<comment type="caution">
    <text evidence="1">The sequence shown here is derived from an EMBL/GenBank/DDBJ whole genome shotgun (WGS) entry which is preliminary data.</text>
</comment>
<evidence type="ECO:0000313" key="1">
    <source>
        <dbReference type="EMBL" id="MDN6899571.1"/>
    </source>
</evidence>
<accession>A0AAJ1VME5</accession>
<dbReference type="InterPro" id="IPR006450">
    <property type="entry name" value="Phage_HK97_gp6-like"/>
</dbReference>
<name>A0AAJ1VME5_9LACO</name>
<evidence type="ECO:0000313" key="2">
    <source>
        <dbReference type="Proteomes" id="UP001167919"/>
    </source>
</evidence>
<organism evidence="1 2">
    <name type="scientific">Oenococcus sicerae</name>
    <dbReference type="NCBI Taxonomy" id="2203724"/>
    <lineage>
        <taxon>Bacteria</taxon>
        <taxon>Bacillati</taxon>
        <taxon>Bacillota</taxon>
        <taxon>Bacilli</taxon>
        <taxon>Lactobacillales</taxon>
        <taxon>Lactobacillaceae</taxon>
        <taxon>Oenococcus</taxon>
    </lineage>
</organism>
<gene>
    <name evidence="1" type="ORF">EVC35_00925</name>
</gene>
<dbReference type="NCBIfam" id="TIGR01560">
    <property type="entry name" value="put_DNA_pack"/>
    <property type="match status" value="1"/>
</dbReference>
<proteinExistence type="predicted"/>
<dbReference type="Proteomes" id="UP001167919">
    <property type="component" value="Unassembled WGS sequence"/>
</dbReference>
<dbReference type="RefSeq" id="WP_301710870.1">
    <property type="nucleotide sequence ID" value="NZ_SDWY01000001.1"/>
</dbReference>
<dbReference type="InterPro" id="IPR056951">
    <property type="entry name" value="Phage_connect_2"/>
</dbReference>
<sequence length="106" mass="11751">MANDAFFDQVKKNLRVMSNDDGINQEIADLIESARNDLYVSQSITKDIASSVTNPLVKQAVVLYCKANFGLDNNDSEKYRAAYQDLADKLSVASQWKDSIGDNDAI</sequence>
<reference evidence="1" key="1">
    <citation type="submission" date="2019-01" db="EMBL/GenBank/DDBJ databases">
        <title>Oenococcus sicerae UCMA17102.</title>
        <authorList>
            <person name="Cousin F.J."/>
            <person name="Le Guellec R."/>
            <person name="Cretenet M."/>
        </authorList>
    </citation>
    <scope>NUCLEOTIDE SEQUENCE</scope>
    <source>
        <strain evidence="1">UCMA17102</strain>
    </source>
</reference>
<dbReference type="AlphaFoldDB" id="A0AAJ1VME5"/>
<dbReference type="EMBL" id="SDWY01000001">
    <property type="protein sequence ID" value="MDN6899571.1"/>
    <property type="molecule type" value="Genomic_DNA"/>
</dbReference>
<dbReference type="Pfam" id="PF24829">
    <property type="entry name" value="Phage_connect_2"/>
    <property type="match status" value="1"/>
</dbReference>